<keyword evidence="3" id="KW-0133">Cell shape</keyword>
<evidence type="ECO:0000313" key="6">
    <source>
        <dbReference type="EMBL" id="SKB81938.1"/>
    </source>
</evidence>
<evidence type="ECO:0000256" key="3">
    <source>
        <dbReference type="ARBA" id="ARBA00022960"/>
    </source>
</evidence>
<dbReference type="Proteomes" id="UP000190339">
    <property type="component" value="Unassembled WGS sequence"/>
</dbReference>
<dbReference type="Gene3D" id="2.40.10.340">
    <property type="entry name" value="Rod shape-determining protein MreC, domain 1"/>
    <property type="match status" value="1"/>
</dbReference>
<dbReference type="STRING" id="561365.SAMN05660866_03452"/>
<evidence type="ECO:0000256" key="1">
    <source>
        <dbReference type="ARBA" id="ARBA00009369"/>
    </source>
</evidence>
<dbReference type="RefSeq" id="WP_079514139.1">
    <property type="nucleotide sequence ID" value="NZ_FUYL01000012.1"/>
</dbReference>
<evidence type="ECO:0000313" key="7">
    <source>
        <dbReference type="Proteomes" id="UP000190339"/>
    </source>
</evidence>
<dbReference type="AlphaFoldDB" id="A0A1T5EDL2"/>
<reference evidence="7" key="1">
    <citation type="submission" date="2017-02" db="EMBL/GenBank/DDBJ databases">
        <authorList>
            <person name="Varghese N."/>
            <person name="Submissions S."/>
        </authorList>
    </citation>
    <scope>NUCLEOTIDE SEQUENCE [LARGE SCALE GENOMIC DNA]</scope>
    <source>
        <strain evidence="7">DSM 23546</strain>
    </source>
</reference>
<dbReference type="GO" id="GO:0005886">
    <property type="term" value="C:plasma membrane"/>
    <property type="evidence" value="ECO:0007669"/>
    <property type="project" value="TreeGrafter"/>
</dbReference>
<dbReference type="InterPro" id="IPR042175">
    <property type="entry name" value="Cell/Rod_MreC_2"/>
</dbReference>
<feature type="domain" description="Rod shape-determining protein MreC beta-barrel core" evidence="5">
    <location>
        <begin position="106"/>
        <end position="255"/>
    </location>
</feature>
<evidence type="ECO:0000256" key="4">
    <source>
        <dbReference type="ARBA" id="ARBA00032089"/>
    </source>
</evidence>
<gene>
    <name evidence="6" type="ORF">SAMN05660866_03452</name>
</gene>
<evidence type="ECO:0000256" key="2">
    <source>
        <dbReference type="ARBA" id="ARBA00013855"/>
    </source>
</evidence>
<name>A0A1T5EDL2_9FLAO</name>
<comment type="similarity">
    <text evidence="1">Belongs to the MreC family.</text>
</comment>
<dbReference type="OrthoDB" id="9811827at2"/>
<protein>
    <recommendedName>
        <fullName evidence="2">Cell shape-determining protein MreC</fullName>
    </recommendedName>
    <alternativeName>
        <fullName evidence="4">Cell shape protein MreC</fullName>
    </alternativeName>
</protein>
<accession>A0A1T5EDL2</accession>
<keyword evidence="7" id="KW-1185">Reference proteome</keyword>
<dbReference type="NCBIfam" id="NF010532">
    <property type="entry name" value="PRK13922.9-3"/>
    <property type="match status" value="1"/>
</dbReference>
<dbReference type="PANTHER" id="PTHR34138">
    <property type="entry name" value="CELL SHAPE-DETERMINING PROTEIN MREC"/>
    <property type="match status" value="1"/>
</dbReference>
<proteinExistence type="inferred from homology"/>
<dbReference type="Pfam" id="PF04085">
    <property type="entry name" value="MreC"/>
    <property type="match status" value="1"/>
</dbReference>
<dbReference type="InterPro" id="IPR055342">
    <property type="entry name" value="MreC_beta-barrel_core"/>
</dbReference>
<dbReference type="InterPro" id="IPR007221">
    <property type="entry name" value="MreC"/>
</dbReference>
<sequence>MQQIINFLIRYKTFLLYLFLLLISLVFTFQSHSYHQSKFLNSSNFITGSIYSFSDNITSYFNLREENNSLVEENKRLRDKLFNNVQLSGITIDTASVDYEVIRGRVINNSYADQRNYVTINKGQNDSIAQDMGVITDKGILGIVENTSANFSTVQSILSKKSNINAKIKNSNHFGSLVWGNTQDYNIVQLIDIPRLVPLTIGDTIVTGAMSSIFPENIPIGTIKRFDLDNSKSFYFIDVELFNDMTNIGNVYIIKNLNRKEVLQLEAETEANDQ</sequence>
<dbReference type="EMBL" id="FUYL01000012">
    <property type="protein sequence ID" value="SKB81938.1"/>
    <property type="molecule type" value="Genomic_DNA"/>
</dbReference>
<dbReference type="GO" id="GO:0008360">
    <property type="term" value="P:regulation of cell shape"/>
    <property type="evidence" value="ECO:0007669"/>
    <property type="project" value="UniProtKB-KW"/>
</dbReference>
<evidence type="ECO:0000259" key="5">
    <source>
        <dbReference type="Pfam" id="PF04085"/>
    </source>
</evidence>
<dbReference type="InterPro" id="IPR042177">
    <property type="entry name" value="Cell/Rod_1"/>
</dbReference>
<organism evidence="6 7">
    <name type="scientific">Maribacter arcticus</name>
    <dbReference type="NCBI Taxonomy" id="561365"/>
    <lineage>
        <taxon>Bacteria</taxon>
        <taxon>Pseudomonadati</taxon>
        <taxon>Bacteroidota</taxon>
        <taxon>Flavobacteriia</taxon>
        <taxon>Flavobacteriales</taxon>
        <taxon>Flavobacteriaceae</taxon>
        <taxon>Maribacter</taxon>
    </lineage>
</organism>
<dbReference type="PANTHER" id="PTHR34138:SF1">
    <property type="entry name" value="CELL SHAPE-DETERMINING PROTEIN MREC"/>
    <property type="match status" value="1"/>
</dbReference>
<dbReference type="Gene3D" id="2.40.10.350">
    <property type="entry name" value="Rod shape-determining protein MreC, domain 2"/>
    <property type="match status" value="1"/>
</dbReference>